<dbReference type="AlphaFoldDB" id="A0A165LV12"/>
<dbReference type="OMA" id="HYENEST"/>
<dbReference type="RefSeq" id="WP_011358105.1">
    <property type="nucleotide sequence ID" value="NZ_LVWG01000025.1"/>
</dbReference>
<keyword evidence="1" id="KW-0812">Transmembrane</keyword>
<feature type="transmembrane region" description="Helical" evidence="1">
    <location>
        <begin position="92"/>
        <end position="111"/>
    </location>
</feature>
<sequence length="117" mass="12779">MSTKNKLKTAWLAAFILLLTASFSPGTDSSRVFGLDIVFHLGIYAILAAVPLIALKKRLTAFLVALAIAPLGLLFETMHGSTTGYGFKMMDAFYNNLGITVGMITGIMVRLKHHYEK</sequence>
<accession>A0A165LV12</accession>
<evidence type="ECO:0000313" key="2">
    <source>
        <dbReference type="EMBL" id="KZK74464.1"/>
    </source>
</evidence>
<evidence type="ECO:0000256" key="1">
    <source>
        <dbReference type="SAM" id="Phobius"/>
    </source>
</evidence>
<feature type="transmembrane region" description="Helical" evidence="1">
    <location>
        <begin position="33"/>
        <end position="54"/>
    </location>
</feature>
<dbReference type="Proteomes" id="UP000076481">
    <property type="component" value="Unassembled WGS sequence"/>
</dbReference>
<proteinExistence type="predicted"/>
<evidence type="ECO:0008006" key="4">
    <source>
        <dbReference type="Google" id="ProtNLM"/>
    </source>
</evidence>
<gene>
    <name evidence="2" type="ORF">A3K90_06655</name>
</gene>
<name>A0A165LV12_PELLU</name>
<keyword evidence="1" id="KW-1133">Transmembrane helix</keyword>
<protein>
    <recommendedName>
        <fullName evidence="4">VanZ-like domain-containing protein</fullName>
    </recommendedName>
</protein>
<comment type="caution">
    <text evidence="2">The sequence shown here is derived from an EMBL/GenBank/DDBJ whole genome shotgun (WGS) entry which is preliminary data.</text>
</comment>
<dbReference type="EMBL" id="LVWG01000025">
    <property type="protein sequence ID" value="KZK74464.1"/>
    <property type="molecule type" value="Genomic_DNA"/>
</dbReference>
<keyword evidence="1" id="KW-0472">Membrane</keyword>
<feature type="transmembrane region" description="Helical" evidence="1">
    <location>
        <begin position="61"/>
        <end position="80"/>
    </location>
</feature>
<evidence type="ECO:0000313" key="3">
    <source>
        <dbReference type="Proteomes" id="UP000076481"/>
    </source>
</evidence>
<reference evidence="2 3" key="1">
    <citation type="submission" date="2016-03" db="EMBL/GenBank/DDBJ databases">
        <title>Speciation and ecological success in dimly lit waters: horizontal gene transfer in a green sulfur bacteria bloom unveiled by metagenomic assembly.</title>
        <authorList>
            <person name="Llorens-Mares T."/>
            <person name="Liu Z."/>
            <person name="Allen L.Z."/>
            <person name="Rusch D.B."/>
            <person name="Craig M.T."/>
            <person name="Dupont C.L."/>
            <person name="Bryant D.A."/>
            <person name="Casamayor E.O."/>
        </authorList>
    </citation>
    <scope>NUCLEOTIDE SEQUENCE [LARGE SCALE GENOMIC DNA]</scope>
    <source>
        <strain evidence="2">CIII</strain>
    </source>
</reference>
<organism evidence="2 3">
    <name type="scientific">Pelodictyon luteolum</name>
    <dbReference type="NCBI Taxonomy" id="1100"/>
    <lineage>
        <taxon>Bacteria</taxon>
        <taxon>Pseudomonadati</taxon>
        <taxon>Chlorobiota</taxon>
        <taxon>Chlorobiia</taxon>
        <taxon>Chlorobiales</taxon>
        <taxon>Chlorobiaceae</taxon>
        <taxon>Chlorobium/Pelodictyon group</taxon>
        <taxon>Pelodictyon</taxon>
    </lineage>
</organism>